<comment type="caution">
    <text evidence="2">The sequence shown here is derived from an EMBL/GenBank/DDBJ whole genome shotgun (WGS) entry which is preliminary data.</text>
</comment>
<dbReference type="RefSeq" id="WP_143937684.1">
    <property type="nucleotide sequence ID" value="NZ_VKKG01000002.1"/>
</dbReference>
<protein>
    <submittedName>
        <fullName evidence="2">RNB domain-containing ribonuclease</fullName>
    </submittedName>
</protein>
<dbReference type="InterPro" id="IPR001900">
    <property type="entry name" value="RNase_II/R"/>
</dbReference>
<dbReference type="GO" id="GO:0000175">
    <property type="term" value="F:3'-5'-RNA exonuclease activity"/>
    <property type="evidence" value="ECO:0007669"/>
    <property type="project" value="TreeGrafter"/>
</dbReference>
<dbReference type="GO" id="GO:0006402">
    <property type="term" value="P:mRNA catabolic process"/>
    <property type="evidence" value="ECO:0007669"/>
    <property type="project" value="TreeGrafter"/>
</dbReference>
<dbReference type="InterPro" id="IPR050180">
    <property type="entry name" value="RNR_Ribonuclease"/>
</dbReference>
<evidence type="ECO:0000259" key="1">
    <source>
        <dbReference type="SMART" id="SM00955"/>
    </source>
</evidence>
<reference evidence="2 3" key="1">
    <citation type="submission" date="2019-07" db="EMBL/GenBank/DDBJ databases">
        <authorList>
            <person name="Zhou L.-Y."/>
        </authorList>
    </citation>
    <scope>NUCLEOTIDE SEQUENCE [LARGE SCALE GENOMIC DNA]</scope>
    <source>
        <strain evidence="2 3">YIM 101269</strain>
    </source>
</reference>
<dbReference type="Pfam" id="PF18614">
    <property type="entry name" value="RNase_II_C_S1"/>
    <property type="match status" value="1"/>
</dbReference>
<sequence length="479" mass="52547">MPARHIEFRGVPEEVRKGLDRLRASLELPEGFPTDVDAQAEHLAASPPEFPDHKDMTDVEFVTVDPPDAMDLDQALHIRREGEGYRVRYAIADVGAWVEPGSPVDREAHLRGQTLYAPSAKVPLHPRALSEGAASLLADGVARPAMVWTHLLDAKGEVTATTLERAMVVNRAKLSYEGIQADLDAGNANETVRLLAEVGPLRERIEAERGGISLNLPDQEIVTDGHTWLPVFRELVKVEDWNAQISLLTGIAAADLMISGGVGILRTLPPAEDHAVDRLRRAARTLGVEWPKGQSYPDFVRSLHPSDPREHAVLVKCTMLFRGAGYLAFDGEVPDANLEHSALATPYAHTTAPLRRLVDRFVLEICHALANDLPVPQWAREALDTLPEQMQASGRKAGSYERGVVDLAEALVLSDRVGEIFEAVLIDVYPKNSMGTFQIADPAVEAELKADRRDVGTRIRVRLDKVDLVSGRLTFSHPG</sequence>
<dbReference type="OrthoDB" id="5800376at2"/>
<organism evidence="2 3">
    <name type="scientific">Tessaracoccus rhinocerotis</name>
    <dbReference type="NCBI Taxonomy" id="1689449"/>
    <lineage>
        <taxon>Bacteria</taxon>
        <taxon>Bacillati</taxon>
        <taxon>Actinomycetota</taxon>
        <taxon>Actinomycetes</taxon>
        <taxon>Propionibacteriales</taxon>
        <taxon>Propionibacteriaceae</taxon>
        <taxon>Tessaracoccus</taxon>
    </lineage>
</organism>
<dbReference type="Pfam" id="PF00773">
    <property type="entry name" value="RNB"/>
    <property type="match status" value="1"/>
</dbReference>
<dbReference type="GO" id="GO:0000932">
    <property type="term" value="C:P-body"/>
    <property type="evidence" value="ECO:0007669"/>
    <property type="project" value="TreeGrafter"/>
</dbReference>
<dbReference type="InterPro" id="IPR040596">
    <property type="entry name" value="RNase_II_C_S1"/>
</dbReference>
<feature type="domain" description="RNB" evidence="1">
    <location>
        <begin position="53"/>
        <end position="372"/>
    </location>
</feature>
<proteinExistence type="predicted"/>
<dbReference type="SMART" id="SM00955">
    <property type="entry name" value="RNB"/>
    <property type="match status" value="1"/>
</dbReference>
<name>A0A553K254_9ACTN</name>
<dbReference type="SUPFAM" id="SSF50249">
    <property type="entry name" value="Nucleic acid-binding proteins"/>
    <property type="match status" value="1"/>
</dbReference>
<dbReference type="GO" id="GO:0003723">
    <property type="term" value="F:RNA binding"/>
    <property type="evidence" value="ECO:0007669"/>
    <property type="project" value="InterPro"/>
</dbReference>
<keyword evidence="3" id="KW-1185">Reference proteome</keyword>
<dbReference type="EMBL" id="VKKG01000002">
    <property type="protein sequence ID" value="TRY18792.1"/>
    <property type="molecule type" value="Genomic_DNA"/>
</dbReference>
<gene>
    <name evidence="2" type="ORF">FOJ82_06675</name>
</gene>
<accession>A0A553K254</accession>
<dbReference type="PANTHER" id="PTHR23355:SF42">
    <property type="entry name" value="RIBONUCLEASE II, CHLOROPLASTIC_MITOCHONDRIAL"/>
    <property type="match status" value="1"/>
</dbReference>
<evidence type="ECO:0000313" key="3">
    <source>
        <dbReference type="Proteomes" id="UP000317638"/>
    </source>
</evidence>
<dbReference type="Proteomes" id="UP000317638">
    <property type="component" value="Unassembled WGS sequence"/>
</dbReference>
<dbReference type="InterPro" id="IPR012340">
    <property type="entry name" value="NA-bd_OB-fold"/>
</dbReference>
<dbReference type="PANTHER" id="PTHR23355">
    <property type="entry name" value="RIBONUCLEASE"/>
    <property type="match status" value="1"/>
</dbReference>
<evidence type="ECO:0000313" key="2">
    <source>
        <dbReference type="EMBL" id="TRY18792.1"/>
    </source>
</evidence>
<dbReference type="AlphaFoldDB" id="A0A553K254"/>